<accession>A0A0E9RQG2</accession>
<keyword evidence="1" id="KW-0732">Signal</keyword>
<proteinExistence type="predicted"/>
<name>A0A0E9RQG2_ANGAN</name>
<sequence>MHFWFMLHSLKAVLLINGMGRERNLVTYSSVNICKRGLGQLTVGNVQY</sequence>
<dbReference type="EMBL" id="GBXM01077520">
    <property type="protein sequence ID" value="JAH31057.1"/>
    <property type="molecule type" value="Transcribed_RNA"/>
</dbReference>
<dbReference type="AlphaFoldDB" id="A0A0E9RQG2"/>
<evidence type="ECO:0000256" key="1">
    <source>
        <dbReference type="SAM" id="SignalP"/>
    </source>
</evidence>
<feature type="chain" id="PRO_5002431715" evidence="1">
    <location>
        <begin position="21"/>
        <end position="48"/>
    </location>
</feature>
<reference evidence="2" key="2">
    <citation type="journal article" date="2015" name="Fish Shellfish Immunol.">
        <title>Early steps in the European eel (Anguilla anguilla)-Vibrio vulnificus interaction in the gills: Role of the RtxA13 toxin.</title>
        <authorList>
            <person name="Callol A."/>
            <person name="Pajuelo D."/>
            <person name="Ebbesson L."/>
            <person name="Teles M."/>
            <person name="MacKenzie S."/>
            <person name="Amaro C."/>
        </authorList>
    </citation>
    <scope>NUCLEOTIDE SEQUENCE</scope>
</reference>
<protein>
    <submittedName>
        <fullName evidence="2">Uncharacterized protein</fullName>
    </submittedName>
</protein>
<organism evidence="2">
    <name type="scientific">Anguilla anguilla</name>
    <name type="common">European freshwater eel</name>
    <name type="synonym">Muraena anguilla</name>
    <dbReference type="NCBI Taxonomy" id="7936"/>
    <lineage>
        <taxon>Eukaryota</taxon>
        <taxon>Metazoa</taxon>
        <taxon>Chordata</taxon>
        <taxon>Craniata</taxon>
        <taxon>Vertebrata</taxon>
        <taxon>Euteleostomi</taxon>
        <taxon>Actinopterygii</taxon>
        <taxon>Neopterygii</taxon>
        <taxon>Teleostei</taxon>
        <taxon>Anguilliformes</taxon>
        <taxon>Anguillidae</taxon>
        <taxon>Anguilla</taxon>
    </lineage>
</organism>
<feature type="signal peptide" evidence="1">
    <location>
        <begin position="1"/>
        <end position="20"/>
    </location>
</feature>
<evidence type="ECO:0000313" key="2">
    <source>
        <dbReference type="EMBL" id="JAH31057.1"/>
    </source>
</evidence>
<reference evidence="2" key="1">
    <citation type="submission" date="2014-11" db="EMBL/GenBank/DDBJ databases">
        <authorList>
            <person name="Amaro Gonzalez C."/>
        </authorList>
    </citation>
    <scope>NUCLEOTIDE SEQUENCE</scope>
</reference>